<dbReference type="GO" id="GO:0005634">
    <property type="term" value="C:nucleus"/>
    <property type="evidence" value="ECO:0007669"/>
    <property type="project" value="UniProtKB-SubCell"/>
</dbReference>
<dbReference type="CDD" id="cd00067">
    <property type="entry name" value="GAL4"/>
    <property type="match status" value="1"/>
</dbReference>
<dbReference type="Pfam" id="PF00172">
    <property type="entry name" value="Zn_clus"/>
    <property type="match status" value="1"/>
</dbReference>
<dbReference type="RefSeq" id="XP_018076590.1">
    <property type="nucleotide sequence ID" value="XM_018221572.1"/>
</dbReference>
<dbReference type="Gene3D" id="4.10.240.10">
    <property type="entry name" value="Zn(2)-C6 fungal-type DNA-binding domain"/>
    <property type="match status" value="1"/>
</dbReference>
<evidence type="ECO:0000313" key="7">
    <source>
        <dbReference type="EMBL" id="KUJ22235.1"/>
    </source>
</evidence>
<dbReference type="PANTHER" id="PTHR46910">
    <property type="entry name" value="TRANSCRIPTION FACTOR PDR1"/>
    <property type="match status" value="1"/>
</dbReference>
<feature type="region of interest" description="Disordered" evidence="5">
    <location>
        <begin position="61"/>
        <end position="85"/>
    </location>
</feature>
<dbReference type="EMBL" id="KQ947406">
    <property type="protein sequence ID" value="KUJ22235.1"/>
    <property type="molecule type" value="Genomic_DNA"/>
</dbReference>
<evidence type="ECO:0000256" key="2">
    <source>
        <dbReference type="ARBA" id="ARBA00022723"/>
    </source>
</evidence>
<keyword evidence="8" id="KW-1185">Reference proteome</keyword>
<dbReference type="GO" id="GO:0003677">
    <property type="term" value="F:DNA binding"/>
    <property type="evidence" value="ECO:0007669"/>
    <property type="project" value="UniProtKB-KW"/>
</dbReference>
<evidence type="ECO:0000256" key="1">
    <source>
        <dbReference type="ARBA" id="ARBA00004123"/>
    </source>
</evidence>
<dbReference type="SMART" id="SM00066">
    <property type="entry name" value="GAL4"/>
    <property type="match status" value="1"/>
</dbReference>
<evidence type="ECO:0000256" key="3">
    <source>
        <dbReference type="ARBA" id="ARBA00023125"/>
    </source>
</evidence>
<dbReference type="PROSITE" id="PS00463">
    <property type="entry name" value="ZN2_CY6_FUNGAL_1"/>
    <property type="match status" value="1"/>
</dbReference>
<keyword evidence="4" id="KW-0539">Nucleus</keyword>
<dbReference type="GO" id="GO:0000981">
    <property type="term" value="F:DNA-binding transcription factor activity, RNA polymerase II-specific"/>
    <property type="evidence" value="ECO:0007669"/>
    <property type="project" value="InterPro"/>
</dbReference>
<reference evidence="7 8" key="1">
    <citation type="submission" date="2015-10" db="EMBL/GenBank/DDBJ databases">
        <title>Full genome of DAOMC 229536 Phialocephala scopiformis, a fungal endophyte of spruce producing the potent anti-insectan compound rugulosin.</title>
        <authorList>
            <consortium name="DOE Joint Genome Institute"/>
            <person name="Walker A.K."/>
            <person name="Frasz S.L."/>
            <person name="Seifert K.A."/>
            <person name="Miller J.D."/>
            <person name="Mondo S.J."/>
            <person name="Labutti K."/>
            <person name="Lipzen A."/>
            <person name="Dockter R."/>
            <person name="Kennedy M."/>
            <person name="Grigoriev I.V."/>
            <person name="Spatafora J.W."/>
        </authorList>
    </citation>
    <scope>NUCLEOTIDE SEQUENCE [LARGE SCALE GENOMIC DNA]</scope>
    <source>
        <strain evidence="7 8">CBS 120377</strain>
    </source>
</reference>
<dbReference type="PROSITE" id="PS50048">
    <property type="entry name" value="ZN2_CY6_FUNGAL_2"/>
    <property type="match status" value="1"/>
</dbReference>
<dbReference type="InterPro" id="IPR050987">
    <property type="entry name" value="AtrR-like"/>
</dbReference>
<dbReference type="PANTHER" id="PTHR46910:SF3">
    <property type="entry name" value="HALOTOLERANCE PROTEIN 9-RELATED"/>
    <property type="match status" value="1"/>
</dbReference>
<dbReference type="SUPFAM" id="SSF57701">
    <property type="entry name" value="Zn2/Cys6 DNA-binding domain"/>
    <property type="match status" value="1"/>
</dbReference>
<organism evidence="7 8">
    <name type="scientific">Mollisia scopiformis</name>
    <name type="common">Conifer needle endophyte fungus</name>
    <name type="synonym">Phialocephala scopiformis</name>
    <dbReference type="NCBI Taxonomy" id="149040"/>
    <lineage>
        <taxon>Eukaryota</taxon>
        <taxon>Fungi</taxon>
        <taxon>Dikarya</taxon>
        <taxon>Ascomycota</taxon>
        <taxon>Pezizomycotina</taxon>
        <taxon>Leotiomycetes</taxon>
        <taxon>Helotiales</taxon>
        <taxon>Mollisiaceae</taxon>
        <taxon>Mollisia</taxon>
    </lineage>
</organism>
<protein>
    <recommendedName>
        <fullName evidence="6">Zn(2)-C6 fungal-type domain-containing protein</fullName>
    </recommendedName>
</protein>
<keyword evidence="3" id="KW-0238">DNA-binding</keyword>
<dbReference type="InterPro" id="IPR036864">
    <property type="entry name" value="Zn2-C6_fun-type_DNA-bd_sf"/>
</dbReference>
<dbReference type="OrthoDB" id="4222821at2759"/>
<accession>A0A194XPQ6</accession>
<evidence type="ECO:0000256" key="5">
    <source>
        <dbReference type="SAM" id="MobiDB-lite"/>
    </source>
</evidence>
<dbReference type="AlphaFoldDB" id="A0A194XPQ6"/>
<dbReference type="KEGG" id="psco:LY89DRAFT_762198"/>
<comment type="subcellular location">
    <subcellularLocation>
        <location evidence="1">Nucleus</location>
    </subcellularLocation>
</comment>
<sequence length="422" mass="46086">MPSNAETNCSGSSLLSLRMSCDRCRTQKLKCSVPADSSTCQRCQRARVSCVFGRRSSSERTLRKATHRADQSTTASTASPEPQQLVTPLEPEPMLLNAPELKLSSCNTQPNWNDLTPDIHGLLPEWDSDMESYDRLQSGLALDIDMFIAGQPDLTPWPQLPNLTSTTSWPVDDLASASNTVSTVQSRDAVLASQRLTTLVSEIQQQLKMLEESRWHTDSVGSLDDYPIGTVLELSQQFSAIAGPILSCRASELEEVGDEENGNEKKTNNAAVDTPTLLLVMCGYIWLVRTHCVVLGHFQKHLNCRPALHPYGSISGNRSPSTIMSPISGITSTTAPRNPTLRLGQLPCADMALSLQQIYTAVGMLLDVLHDIEGHLGRGAAVARVMAATSLLDWGRRHDGCYSGLNKKATSVKELLREKMGL</sequence>
<evidence type="ECO:0000256" key="4">
    <source>
        <dbReference type="ARBA" id="ARBA00023242"/>
    </source>
</evidence>
<gene>
    <name evidence="7" type="ORF">LY89DRAFT_762198</name>
</gene>
<dbReference type="Proteomes" id="UP000070700">
    <property type="component" value="Unassembled WGS sequence"/>
</dbReference>
<feature type="compositionally biased region" description="Basic and acidic residues" evidence="5">
    <location>
        <begin position="61"/>
        <end position="70"/>
    </location>
</feature>
<proteinExistence type="predicted"/>
<dbReference type="GO" id="GO:0008270">
    <property type="term" value="F:zinc ion binding"/>
    <property type="evidence" value="ECO:0007669"/>
    <property type="project" value="InterPro"/>
</dbReference>
<dbReference type="GeneID" id="28831298"/>
<evidence type="ECO:0000313" key="8">
    <source>
        <dbReference type="Proteomes" id="UP000070700"/>
    </source>
</evidence>
<name>A0A194XPQ6_MOLSC</name>
<feature type="compositionally biased region" description="Polar residues" evidence="5">
    <location>
        <begin position="71"/>
        <end position="85"/>
    </location>
</feature>
<feature type="domain" description="Zn(2)-C6 fungal-type" evidence="6">
    <location>
        <begin position="20"/>
        <end position="52"/>
    </location>
</feature>
<keyword evidence="2" id="KW-0479">Metal-binding</keyword>
<dbReference type="InterPro" id="IPR001138">
    <property type="entry name" value="Zn2Cys6_DnaBD"/>
</dbReference>
<dbReference type="InParanoid" id="A0A194XPQ6"/>
<evidence type="ECO:0000259" key="6">
    <source>
        <dbReference type="PROSITE" id="PS50048"/>
    </source>
</evidence>